<sequence length="213" mass="22090">MAYCKDSLPIGNFTLKGALHDVDDTTFDMGSLIGFNEIKEDRDIWRMLAAEFIGTLFLVLIGCGSCIDYGDTPSTVQIALTFGLTVATLAQCLGHVSGCHINPAVTVGLLSSGDIKLIKAICYIIAQCVGAIAGSAILKVIVPAAYAGTLGSTAVSAAVTSLEAFLIEVVLTFLLVFVVQAVCDPKRTDIKGSAPLAIGLSITAGHLSGVSCY</sequence>
<gene>
    <name evidence="12" type="primary">LOC112904507</name>
</gene>
<dbReference type="PROSITE" id="PS00221">
    <property type="entry name" value="MIP"/>
    <property type="match status" value="1"/>
</dbReference>
<feature type="transmembrane region" description="Helical" evidence="10">
    <location>
        <begin position="117"/>
        <end position="142"/>
    </location>
</feature>
<evidence type="ECO:0000256" key="7">
    <source>
        <dbReference type="ARBA" id="ARBA00022989"/>
    </source>
</evidence>
<evidence type="ECO:0000256" key="4">
    <source>
        <dbReference type="ARBA" id="ARBA00022448"/>
    </source>
</evidence>
<evidence type="ECO:0000256" key="9">
    <source>
        <dbReference type="RuleBase" id="RU000477"/>
    </source>
</evidence>
<comment type="subcellular location">
    <subcellularLocation>
        <location evidence="1">Membrane</location>
        <topology evidence="1">Multi-pass membrane protein</topology>
    </subcellularLocation>
</comment>
<dbReference type="InParanoid" id="A0A7F5R4N3"/>
<dbReference type="InterPro" id="IPR034294">
    <property type="entry name" value="Aquaporin_transptr"/>
</dbReference>
<reference evidence="12" key="1">
    <citation type="submission" date="2025-08" db="UniProtKB">
        <authorList>
            <consortium name="RefSeq"/>
        </authorList>
    </citation>
    <scope>IDENTIFICATION</scope>
</reference>
<dbReference type="InterPro" id="IPR023271">
    <property type="entry name" value="Aquaporin-like"/>
</dbReference>
<dbReference type="OrthoDB" id="3222at2759"/>
<protein>
    <submittedName>
        <fullName evidence="12">Aquaporin AQPAn.G-like</fullName>
    </submittedName>
</protein>
<dbReference type="AlphaFoldDB" id="A0A7F5R4N3"/>
<dbReference type="Proteomes" id="UP000192223">
    <property type="component" value="Unplaced"/>
</dbReference>
<evidence type="ECO:0000256" key="3">
    <source>
        <dbReference type="ARBA" id="ARBA00011881"/>
    </source>
</evidence>
<evidence type="ECO:0000256" key="8">
    <source>
        <dbReference type="ARBA" id="ARBA00023136"/>
    </source>
</evidence>
<dbReference type="GO" id="GO:0015267">
    <property type="term" value="F:channel activity"/>
    <property type="evidence" value="ECO:0007669"/>
    <property type="project" value="InterPro"/>
</dbReference>
<proteinExistence type="inferred from homology"/>
<evidence type="ECO:0000313" key="11">
    <source>
        <dbReference type="Proteomes" id="UP000192223"/>
    </source>
</evidence>
<dbReference type="SUPFAM" id="SSF81338">
    <property type="entry name" value="Aquaporin-like"/>
    <property type="match status" value="1"/>
</dbReference>
<keyword evidence="8 10" id="KW-0472">Membrane</keyword>
<dbReference type="GeneID" id="112904507"/>
<dbReference type="PANTHER" id="PTHR19139">
    <property type="entry name" value="AQUAPORIN TRANSPORTER"/>
    <property type="match status" value="1"/>
</dbReference>
<evidence type="ECO:0000313" key="12">
    <source>
        <dbReference type="RefSeq" id="XP_025830424.1"/>
    </source>
</evidence>
<dbReference type="KEGG" id="apln:112904507"/>
<dbReference type="Pfam" id="PF00230">
    <property type="entry name" value="MIP"/>
    <property type="match status" value="1"/>
</dbReference>
<comment type="similarity">
    <text evidence="2 9">Belongs to the MIP/aquaporin (TC 1.A.8) family.</text>
</comment>
<comment type="subunit">
    <text evidence="3">Homotetramer.</text>
</comment>
<keyword evidence="11" id="KW-1185">Reference proteome</keyword>
<keyword evidence="6" id="KW-0677">Repeat</keyword>
<keyword evidence="5 9" id="KW-0812">Transmembrane</keyword>
<accession>A0A7F5R4N3</accession>
<dbReference type="Gene3D" id="1.20.1080.10">
    <property type="entry name" value="Glycerol uptake facilitator protein"/>
    <property type="match status" value="1"/>
</dbReference>
<dbReference type="PANTHER" id="PTHR19139:SF291">
    <property type="entry name" value="AQUAPORIN"/>
    <property type="match status" value="1"/>
</dbReference>
<dbReference type="GO" id="GO:0005886">
    <property type="term" value="C:plasma membrane"/>
    <property type="evidence" value="ECO:0007669"/>
    <property type="project" value="TreeGrafter"/>
</dbReference>
<name>A0A7F5R4N3_AGRPL</name>
<evidence type="ECO:0000256" key="1">
    <source>
        <dbReference type="ARBA" id="ARBA00004141"/>
    </source>
</evidence>
<feature type="transmembrane region" description="Helical" evidence="10">
    <location>
        <begin position="76"/>
        <end position="96"/>
    </location>
</feature>
<keyword evidence="4 9" id="KW-0813">Transport</keyword>
<feature type="transmembrane region" description="Helical" evidence="10">
    <location>
        <begin position="162"/>
        <end position="183"/>
    </location>
</feature>
<evidence type="ECO:0000256" key="10">
    <source>
        <dbReference type="SAM" id="Phobius"/>
    </source>
</evidence>
<evidence type="ECO:0000256" key="5">
    <source>
        <dbReference type="ARBA" id="ARBA00022692"/>
    </source>
</evidence>
<dbReference type="InterPro" id="IPR000425">
    <property type="entry name" value="MIP"/>
</dbReference>
<dbReference type="PRINTS" id="PR00783">
    <property type="entry name" value="MINTRINSICP"/>
</dbReference>
<feature type="transmembrane region" description="Helical" evidence="10">
    <location>
        <begin position="48"/>
        <end position="70"/>
    </location>
</feature>
<dbReference type="FunCoup" id="A0A7F5R4N3">
    <property type="interactions" value="46"/>
</dbReference>
<dbReference type="RefSeq" id="XP_025830424.1">
    <property type="nucleotide sequence ID" value="XM_025974639.1"/>
</dbReference>
<dbReference type="InterPro" id="IPR022357">
    <property type="entry name" value="MIP_CS"/>
</dbReference>
<keyword evidence="7 10" id="KW-1133">Transmembrane helix</keyword>
<evidence type="ECO:0000256" key="2">
    <source>
        <dbReference type="ARBA" id="ARBA00006175"/>
    </source>
</evidence>
<organism evidence="11 12">
    <name type="scientific">Agrilus planipennis</name>
    <name type="common">Emerald ash borer</name>
    <name type="synonym">Agrilus marcopoli</name>
    <dbReference type="NCBI Taxonomy" id="224129"/>
    <lineage>
        <taxon>Eukaryota</taxon>
        <taxon>Metazoa</taxon>
        <taxon>Ecdysozoa</taxon>
        <taxon>Arthropoda</taxon>
        <taxon>Hexapoda</taxon>
        <taxon>Insecta</taxon>
        <taxon>Pterygota</taxon>
        <taxon>Neoptera</taxon>
        <taxon>Endopterygota</taxon>
        <taxon>Coleoptera</taxon>
        <taxon>Polyphaga</taxon>
        <taxon>Elateriformia</taxon>
        <taxon>Buprestoidea</taxon>
        <taxon>Buprestidae</taxon>
        <taxon>Agrilinae</taxon>
        <taxon>Agrilus</taxon>
    </lineage>
</organism>
<evidence type="ECO:0000256" key="6">
    <source>
        <dbReference type="ARBA" id="ARBA00022737"/>
    </source>
</evidence>